<dbReference type="PATRIC" id="fig|1121362.3.peg.459"/>
<dbReference type="STRING" id="1121362.A605_02300"/>
<dbReference type="EMBL" id="CP003697">
    <property type="protein sequence ID" value="AGF71474.1"/>
    <property type="molecule type" value="Genomic_DNA"/>
</dbReference>
<feature type="compositionally biased region" description="Low complexity" evidence="1">
    <location>
        <begin position="114"/>
        <end position="134"/>
    </location>
</feature>
<dbReference type="Proteomes" id="UP000011723">
    <property type="component" value="Chromosome"/>
</dbReference>
<keyword evidence="2" id="KW-0812">Transmembrane</keyword>
<organism evidence="3 4">
    <name type="scientific">Corynebacterium halotolerans YIM 70093 = DSM 44683</name>
    <dbReference type="NCBI Taxonomy" id="1121362"/>
    <lineage>
        <taxon>Bacteria</taxon>
        <taxon>Bacillati</taxon>
        <taxon>Actinomycetota</taxon>
        <taxon>Actinomycetes</taxon>
        <taxon>Mycobacteriales</taxon>
        <taxon>Corynebacteriaceae</taxon>
        <taxon>Corynebacterium</taxon>
    </lineage>
</organism>
<dbReference type="AlphaFoldDB" id="M1MUS5"/>
<feature type="compositionally biased region" description="Low complexity" evidence="1">
    <location>
        <begin position="141"/>
        <end position="153"/>
    </location>
</feature>
<reference evidence="3 4" key="1">
    <citation type="journal article" date="2012" name="Stand. Genomic Sci.">
        <title>Genome sequence of the halotolerant bacterium Corynebacterium halotolerans type strain YIM 70093(T) (= DSM 44683(T)).</title>
        <authorList>
            <person name="Ruckert C."/>
            <person name="Albersmeier A."/>
            <person name="Al-Dilaimi A."/>
            <person name="Niehaus K."/>
            <person name="Szczepanowski R."/>
            <person name="Kalinowski J."/>
        </authorList>
    </citation>
    <scope>NUCLEOTIDE SEQUENCE [LARGE SCALE GENOMIC DNA]</scope>
    <source>
        <strain evidence="3">YIM 70093</strain>
    </source>
</reference>
<keyword evidence="4" id="KW-1185">Reference proteome</keyword>
<evidence type="ECO:0000313" key="4">
    <source>
        <dbReference type="Proteomes" id="UP000011723"/>
    </source>
</evidence>
<keyword evidence="2" id="KW-0472">Membrane</keyword>
<evidence type="ECO:0000313" key="3">
    <source>
        <dbReference type="EMBL" id="AGF71474.1"/>
    </source>
</evidence>
<evidence type="ECO:0000256" key="1">
    <source>
        <dbReference type="SAM" id="MobiDB-lite"/>
    </source>
</evidence>
<proteinExistence type="predicted"/>
<protein>
    <submittedName>
        <fullName evidence="3">Uncharacterized protein</fullName>
    </submittedName>
</protein>
<feature type="compositionally biased region" description="Basic and acidic residues" evidence="1">
    <location>
        <begin position="1"/>
        <end position="22"/>
    </location>
</feature>
<name>M1MUS5_9CORY</name>
<evidence type="ECO:0000256" key="2">
    <source>
        <dbReference type="SAM" id="Phobius"/>
    </source>
</evidence>
<gene>
    <name evidence="3" type="ORF">A605_02300</name>
</gene>
<feature type="region of interest" description="Disordered" evidence="1">
    <location>
        <begin position="1"/>
        <end position="75"/>
    </location>
</feature>
<feature type="transmembrane region" description="Helical" evidence="2">
    <location>
        <begin position="78"/>
        <end position="98"/>
    </location>
</feature>
<sequence>MNPRNDDNDETRFIGRQEEPQRPRQYFPGENGPSYETRDQQPYQEPRYEAPQHRPPGYDPAAYAEPEPEPGKGGRAPMLLGILLGLAAIAAVVFFLLWRSAAGEAEQEPPPPVTETQTATQTVTQTATGTVTEESGPLDNLPTELPSELPSELPEFDIDGFLDQFRGGEAPAGEPAPAQ</sequence>
<dbReference type="KEGG" id="chn:A605_02300"/>
<dbReference type="HOGENOM" id="CLU_1657878_0_0_11"/>
<dbReference type="RefSeq" id="WP_015399897.1">
    <property type="nucleotide sequence ID" value="NC_020302.1"/>
</dbReference>
<dbReference type="eggNOG" id="ENOG5032AF2">
    <property type="taxonomic scope" value="Bacteria"/>
</dbReference>
<keyword evidence="2" id="KW-1133">Transmembrane helix</keyword>
<feature type="region of interest" description="Disordered" evidence="1">
    <location>
        <begin position="104"/>
        <end position="155"/>
    </location>
</feature>
<accession>M1MUS5</accession>